<feature type="domain" description="HTH gntR-type" evidence="4">
    <location>
        <begin position="8"/>
        <end position="76"/>
    </location>
</feature>
<evidence type="ECO:0000259" key="4">
    <source>
        <dbReference type="PROSITE" id="PS50949"/>
    </source>
</evidence>
<dbReference type="Pfam" id="PF07729">
    <property type="entry name" value="FCD"/>
    <property type="match status" value="1"/>
</dbReference>
<protein>
    <submittedName>
        <fullName evidence="5">DNA-binding FadR family transcriptional regulator</fullName>
    </submittedName>
</protein>
<organism evidence="5 6">
    <name type="scientific">Martelella radicis</name>
    <dbReference type="NCBI Taxonomy" id="1397476"/>
    <lineage>
        <taxon>Bacteria</taxon>
        <taxon>Pseudomonadati</taxon>
        <taxon>Pseudomonadota</taxon>
        <taxon>Alphaproteobacteria</taxon>
        <taxon>Hyphomicrobiales</taxon>
        <taxon>Aurantimonadaceae</taxon>
        <taxon>Martelella</taxon>
    </lineage>
</organism>
<dbReference type="Gene3D" id="1.20.120.530">
    <property type="entry name" value="GntR ligand-binding domain-like"/>
    <property type="match status" value="1"/>
</dbReference>
<evidence type="ECO:0000256" key="2">
    <source>
        <dbReference type="ARBA" id="ARBA00023125"/>
    </source>
</evidence>
<dbReference type="PANTHER" id="PTHR43537">
    <property type="entry name" value="TRANSCRIPTIONAL REGULATOR, GNTR FAMILY"/>
    <property type="match status" value="1"/>
</dbReference>
<dbReference type="InterPro" id="IPR008920">
    <property type="entry name" value="TF_FadR/GntR_C"/>
</dbReference>
<name>A0A7W6KQX5_9HYPH</name>
<proteinExistence type="predicted"/>
<keyword evidence="2 5" id="KW-0238">DNA-binding</keyword>
<reference evidence="5 6" key="1">
    <citation type="submission" date="2020-08" db="EMBL/GenBank/DDBJ databases">
        <title>Genomic Encyclopedia of Type Strains, Phase IV (KMG-IV): sequencing the most valuable type-strain genomes for metagenomic binning, comparative biology and taxonomic classification.</title>
        <authorList>
            <person name="Goeker M."/>
        </authorList>
    </citation>
    <scope>NUCLEOTIDE SEQUENCE [LARGE SCALE GENOMIC DNA]</scope>
    <source>
        <strain evidence="5 6">DSM 28101</strain>
    </source>
</reference>
<evidence type="ECO:0000256" key="3">
    <source>
        <dbReference type="ARBA" id="ARBA00023163"/>
    </source>
</evidence>
<dbReference type="CDD" id="cd07377">
    <property type="entry name" value="WHTH_GntR"/>
    <property type="match status" value="1"/>
</dbReference>
<dbReference type="SMART" id="SM00345">
    <property type="entry name" value="HTH_GNTR"/>
    <property type="match status" value="1"/>
</dbReference>
<dbReference type="InterPro" id="IPR036388">
    <property type="entry name" value="WH-like_DNA-bd_sf"/>
</dbReference>
<dbReference type="PROSITE" id="PS50949">
    <property type="entry name" value="HTH_GNTR"/>
    <property type="match status" value="1"/>
</dbReference>
<keyword evidence="3" id="KW-0804">Transcription</keyword>
<dbReference type="InterPro" id="IPR000524">
    <property type="entry name" value="Tscrpt_reg_HTH_GntR"/>
</dbReference>
<dbReference type="PANTHER" id="PTHR43537:SF44">
    <property type="entry name" value="GNTR FAMILY REGULATORY PROTEIN"/>
    <property type="match status" value="1"/>
</dbReference>
<dbReference type="Gene3D" id="1.10.10.10">
    <property type="entry name" value="Winged helix-like DNA-binding domain superfamily/Winged helix DNA-binding domain"/>
    <property type="match status" value="1"/>
</dbReference>
<dbReference type="Pfam" id="PF00392">
    <property type="entry name" value="GntR"/>
    <property type="match status" value="1"/>
</dbReference>
<evidence type="ECO:0000313" key="5">
    <source>
        <dbReference type="EMBL" id="MBB4124328.1"/>
    </source>
</evidence>
<dbReference type="PRINTS" id="PR00035">
    <property type="entry name" value="HTHGNTR"/>
</dbReference>
<dbReference type="InterPro" id="IPR011711">
    <property type="entry name" value="GntR_C"/>
</dbReference>
<dbReference type="GO" id="GO:0003677">
    <property type="term" value="F:DNA binding"/>
    <property type="evidence" value="ECO:0007669"/>
    <property type="project" value="UniProtKB-KW"/>
</dbReference>
<dbReference type="SUPFAM" id="SSF48008">
    <property type="entry name" value="GntR ligand-binding domain-like"/>
    <property type="match status" value="1"/>
</dbReference>
<dbReference type="InterPro" id="IPR036390">
    <property type="entry name" value="WH_DNA-bd_sf"/>
</dbReference>
<evidence type="ECO:0000256" key="1">
    <source>
        <dbReference type="ARBA" id="ARBA00023015"/>
    </source>
</evidence>
<dbReference type="GO" id="GO:0003700">
    <property type="term" value="F:DNA-binding transcription factor activity"/>
    <property type="evidence" value="ECO:0007669"/>
    <property type="project" value="InterPro"/>
</dbReference>
<evidence type="ECO:0000313" key="6">
    <source>
        <dbReference type="Proteomes" id="UP000530571"/>
    </source>
</evidence>
<dbReference type="AlphaFoldDB" id="A0A7W6KQX5"/>
<dbReference type="RefSeq" id="WP_183490904.1">
    <property type="nucleotide sequence ID" value="NZ_JACIDZ010000020.1"/>
</dbReference>
<sequence>MGFEQLTVKVHLRVADALGLAIVRGDYQPGQALPPETQLCEQLGVSRTALREAIRGLIAKGLIETAPKRGTFIRDPFFWNHLDTDVLSWRVQTSDLSRYLEKMFQLRRSTEPEAAALAACHALPVDRERLSADFQAMVDAGNDDRAWVAADLSFHRSIYLATRNEFFWPIGQMLAVSLSQMFSIAAKGSHRQRAIIEHGNLCSAIVDGKPEEARVASLTLLDNAASDIERVRSVGR</sequence>
<keyword evidence="1" id="KW-0805">Transcription regulation</keyword>
<dbReference type="SMART" id="SM00895">
    <property type="entry name" value="FCD"/>
    <property type="match status" value="1"/>
</dbReference>
<accession>A0A7W6KQX5</accession>
<keyword evidence="6" id="KW-1185">Reference proteome</keyword>
<dbReference type="Proteomes" id="UP000530571">
    <property type="component" value="Unassembled WGS sequence"/>
</dbReference>
<comment type="caution">
    <text evidence="5">The sequence shown here is derived from an EMBL/GenBank/DDBJ whole genome shotgun (WGS) entry which is preliminary data.</text>
</comment>
<dbReference type="EMBL" id="JACIDZ010000020">
    <property type="protein sequence ID" value="MBB4124328.1"/>
    <property type="molecule type" value="Genomic_DNA"/>
</dbReference>
<gene>
    <name evidence="5" type="ORF">GGR30_004284</name>
</gene>
<dbReference type="SUPFAM" id="SSF46785">
    <property type="entry name" value="Winged helix' DNA-binding domain"/>
    <property type="match status" value="1"/>
</dbReference>